<gene>
    <name evidence="1" type="ORF">FHK81_14330</name>
</gene>
<organism evidence="1 2">
    <name type="scientific">Marinobacter vinifirmus</name>
    <dbReference type="NCBI Taxonomy" id="355591"/>
    <lineage>
        <taxon>Bacteria</taxon>
        <taxon>Pseudomonadati</taxon>
        <taxon>Pseudomonadota</taxon>
        <taxon>Gammaproteobacteria</taxon>
        <taxon>Pseudomonadales</taxon>
        <taxon>Marinobacteraceae</taxon>
        <taxon>Marinobacter</taxon>
    </lineage>
</organism>
<accession>A0A558B583</accession>
<dbReference type="EMBL" id="VMRX01000039">
    <property type="protein sequence ID" value="TVT31668.1"/>
    <property type="molecule type" value="Genomic_DNA"/>
</dbReference>
<proteinExistence type="predicted"/>
<protein>
    <submittedName>
        <fullName evidence="1">Retention module-containing protein</fullName>
    </submittedName>
</protein>
<sequence>MASVNIEVLALTGNLSVVSGDDLQYLAQGQVLEVATEDAVLLVGEGSTAVVLLNGVIVELGENASLDLASAAELNDESDVSEQMLAEDSITAVLEALEGDQDLFEVIEEPAAGTEGGDGGDGHSFVRLLRISESIDSGEFVPAELVQVADEFALVAPDVAVGELASEVGTELDAVAANLTVTADDSTDGNLDISGTSTDVAENGEVTITITDQNG</sequence>
<dbReference type="Proteomes" id="UP000319142">
    <property type="component" value="Unassembled WGS sequence"/>
</dbReference>
<evidence type="ECO:0000313" key="2">
    <source>
        <dbReference type="Proteomes" id="UP000319142"/>
    </source>
</evidence>
<dbReference type="InterPro" id="IPR047777">
    <property type="entry name" value="LapA-like_RM"/>
</dbReference>
<dbReference type="AlphaFoldDB" id="A0A558B583"/>
<dbReference type="RefSeq" id="WP_273134425.1">
    <property type="nucleotide sequence ID" value="NZ_VMRX01000039.1"/>
</dbReference>
<evidence type="ECO:0000313" key="1">
    <source>
        <dbReference type="EMBL" id="TVT31668.1"/>
    </source>
</evidence>
<reference evidence="1 2" key="1">
    <citation type="submission" date="2019-07" db="EMBL/GenBank/DDBJ databases">
        <title>The pathways for chlorine oxyanion respiration interact through the shared metabolite chlorate.</title>
        <authorList>
            <person name="Barnum T.P."/>
            <person name="Cheng Y."/>
            <person name="Hill K.A."/>
            <person name="Lucas L.N."/>
            <person name="Carlson H.K."/>
            <person name="Coates J.D."/>
        </authorList>
    </citation>
    <scope>NUCLEOTIDE SEQUENCE [LARGE SCALE GENOMIC DNA]</scope>
    <source>
        <strain evidence="1">UCB</strain>
    </source>
</reference>
<dbReference type="NCBIfam" id="NF033682">
    <property type="entry name" value="retention_LapA"/>
    <property type="match status" value="1"/>
</dbReference>
<feature type="non-terminal residue" evidence="1">
    <location>
        <position position="215"/>
    </location>
</feature>
<name>A0A558B583_9GAMM</name>
<comment type="caution">
    <text evidence="1">The sequence shown here is derived from an EMBL/GenBank/DDBJ whole genome shotgun (WGS) entry which is preliminary data.</text>
</comment>